<dbReference type="InterPro" id="IPR006740">
    <property type="entry name" value="DUF604"/>
</dbReference>
<reference evidence="2" key="1">
    <citation type="submission" date="2022-08" db="EMBL/GenBank/DDBJ databases">
        <authorList>
            <person name="Gutierrez-Valencia J."/>
        </authorList>
    </citation>
    <scope>NUCLEOTIDE SEQUENCE</scope>
</reference>
<comment type="caution">
    <text evidence="2">The sequence shown here is derived from an EMBL/GenBank/DDBJ whole genome shotgun (WGS) entry which is preliminary data.</text>
</comment>
<keyword evidence="3" id="KW-1185">Reference proteome</keyword>
<feature type="region of interest" description="Disordered" evidence="1">
    <location>
        <begin position="1"/>
        <end position="37"/>
    </location>
</feature>
<gene>
    <name evidence="2" type="ORF">LITE_LOCUS45574</name>
</gene>
<evidence type="ECO:0000256" key="1">
    <source>
        <dbReference type="SAM" id="MobiDB-lite"/>
    </source>
</evidence>
<dbReference type="EMBL" id="CAMGYJ010000010">
    <property type="protein sequence ID" value="CAI0550512.1"/>
    <property type="molecule type" value="Genomic_DNA"/>
</dbReference>
<evidence type="ECO:0000313" key="3">
    <source>
        <dbReference type="Proteomes" id="UP001154282"/>
    </source>
</evidence>
<accession>A0AAV0R235</accession>
<dbReference type="PANTHER" id="PTHR10811">
    <property type="entry name" value="FRINGE-RELATED"/>
    <property type="match status" value="1"/>
</dbReference>
<proteinExistence type="predicted"/>
<dbReference type="AlphaFoldDB" id="A0AAV0R235"/>
<dbReference type="Proteomes" id="UP001154282">
    <property type="component" value="Unassembled WGS sequence"/>
</dbReference>
<name>A0AAV0R235_9ROSI</name>
<dbReference type="FunFam" id="3.90.550.50:FF:000006">
    <property type="entry name" value="Fringe-related protein-like"/>
    <property type="match status" value="1"/>
</dbReference>
<sequence>MTPGKRRTHQSLLPDSGAHFPPTTSTAAGECPVPTPRRMPPIRNFTLTPSRLKDLLLLFSLLAVVYLTFRNPLPRAPPSDRADLTTSSAPTTRSHILFSIASSYGAFLRRKPYISLWYEPNATRAFAFLDAVPADLPSDLPPVIISEDTSRFPYTFKGGLRSAIRVARVVKEAVELNQTGVRWFVFGDDDTVFFVDNLIKTLSKYDHTRWFYIGSNSESYEQNVKHSFDMGFGGGGFAISSPLAGVLARVLDSCLVRYSHLYGSDARIFSCLAELGVGLTHEPGFHQVDLRGSLFGLLSAHPLSPLISLHHLEASTPVFPTMNQTQAMEHLFQAVHTDPTRILQQVVCYDHTNSFTVSIAWGYSIQVFEGNERLPDLLALQQTFSPWRRHRNPLAGYYMFTMRPYPKDPCKRPAVFFMKNVKSGEDGIWSSYTRHNVEDCPRASRAINNLEYIKVSSDRLTLDSEQIWAPRRQCCDASSSSEKSMEIENCKNSVARFDPTAEEFEDWP</sequence>
<dbReference type="Pfam" id="PF04646">
    <property type="entry name" value="DUF604"/>
    <property type="match status" value="1"/>
</dbReference>
<protein>
    <submittedName>
        <fullName evidence="2">Uncharacterized protein</fullName>
    </submittedName>
</protein>
<organism evidence="2 3">
    <name type="scientific">Linum tenue</name>
    <dbReference type="NCBI Taxonomy" id="586396"/>
    <lineage>
        <taxon>Eukaryota</taxon>
        <taxon>Viridiplantae</taxon>
        <taxon>Streptophyta</taxon>
        <taxon>Embryophyta</taxon>
        <taxon>Tracheophyta</taxon>
        <taxon>Spermatophyta</taxon>
        <taxon>Magnoliopsida</taxon>
        <taxon>eudicotyledons</taxon>
        <taxon>Gunneridae</taxon>
        <taxon>Pentapetalae</taxon>
        <taxon>rosids</taxon>
        <taxon>fabids</taxon>
        <taxon>Malpighiales</taxon>
        <taxon>Linaceae</taxon>
        <taxon>Linum</taxon>
    </lineage>
</organism>
<dbReference type="Gene3D" id="3.90.550.50">
    <property type="match status" value="1"/>
</dbReference>
<evidence type="ECO:0000313" key="2">
    <source>
        <dbReference type="EMBL" id="CAI0550512.1"/>
    </source>
</evidence>